<dbReference type="GO" id="GO:0016020">
    <property type="term" value="C:membrane"/>
    <property type="evidence" value="ECO:0007669"/>
    <property type="project" value="UniProtKB-SubCell"/>
</dbReference>
<dbReference type="PANTHER" id="PTHR19317">
    <property type="entry name" value="PRENYLATED RAB ACCEPTOR 1-RELATED"/>
    <property type="match status" value="1"/>
</dbReference>
<keyword evidence="5 7" id="KW-1133">Transmembrane helix</keyword>
<keyword evidence="6 7" id="KW-0472">Membrane</keyword>
<comment type="function">
    <text evidence="1 7">May be involved in both secretory and endocytic intracellular trafficking in the endosomal/prevacuolar compartments.</text>
</comment>
<dbReference type="EMBL" id="CACSLK010027752">
    <property type="protein sequence ID" value="CAA0828269.1"/>
    <property type="molecule type" value="Genomic_DNA"/>
</dbReference>
<comment type="subcellular location">
    <subcellularLocation>
        <location evidence="2 7">Membrane</location>
        <topology evidence="2 7">Multi-pass membrane protein</topology>
    </subcellularLocation>
</comment>
<comment type="similarity">
    <text evidence="3 7">Belongs to the PRA1 family.</text>
</comment>
<organism evidence="8 9">
    <name type="scientific">Striga hermonthica</name>
    <name type="common">Purple witchweed</name>
    <name type="synonym">Buchnera hermonthica</name>
    <dbReference type="NCBI Taxonomy" id="68872"/>
    <lineage>
        <taxon>Eukaryota</taxon>
        <taxon>Viridiplantae</taxon>
        <taxon>Streptophyta</taxon>
        <taxon>Embryophyta</taxon>
        <taxon>Tracheophyta</taxon>
        <taxon>Spermatophyta</taxon>
        <taxon>Magnoliopsida</taxon>
        <taxon>eudicotyledons</taxon>
        <taxon>Gunneridae</taxon>
        <taxon>Pentapetalae</taxon>
        <taxon>asterids</taxon>
        <taxon>lamiids</taxon>
        <taxon>Lamiales</taxon>
        <taxon>Orobanchaceae</taxon>
        <taxon>Buchnereae</taxon>
        <taxon>Striga</taxon>
    </lineage>
</organism>
<accession>A0A9N7ND82</accession>
<comment type="caution">
    <text evidence="8">The sequence shown here is derived from an EMBL/GenBank/DDBJ whole genome shotgun (WGS) entry which is preliminary data.</text>
</comment>
<evidence type="ECO:0000313" key="9">
    <source>
        <dbReference type="Proteomes" id="UP001153555"/>
    </source>
</evidence>
<dbReference type="Pfam" id="PF03208">
    <property type="entry name" value="PRA1"/>
    <property type="match status" value="1"/>
</dbReference>
<dbReference type="GO" id="GO:0005783">
    <property type="term" value="C:endoplasmic reticulum"/>
    <property type="evidence" value="ECO:0007669"/>
    <property type="project" value="TreeGrafter"/>
</dbReference>
<dbReference type="OrthoDB" id="63113at2759"/>
<dbReference type="PANTHER" id="PTHR19317:SF81">
    <property type="entry name" value="PRA1 FAMILY PROTEIN D"/>
    <property type="match status" value="1"/>
</dbReference>
<evidence type="ECO:0000313" key="8">
    <source>
        <dbReference type="EMBL" id="CAA0828269.1"/>
    </source>
</evidence>
<keyword evidence="7" id="KW-0813">Transport</keyword>
<keyword evidence="4 7" id="KW-0812">Transmembrane</keyword>
<protein>
    <recommendedName>
        <fullName evidence="7">PRA1 family protein</fullName>
    </recommendedName>
</protein>
<feature type="transmembrane region" description="Helical" evidence="7">
    <location>
        <begin position="44"/>
        <end position="62"/>
    </location>
</feature>
<dbReference type="GO" id="GO:0016192">
    <property type="term" value="P:vesicle-mediated transport"/>
    <property type="evidence" value="ECO:0007669"/>
    <property type="project" value="TreeGrafter"/>
</dbReference>
<proteinExistence type="inferred from homology"/>
<dbReference type="InterPro" id="IPR004895">
    <property type="entry name" value="Prenylated_rab_accept_PRA1"/>
</dbReference>
<reference evidence="8" key="1">
    <citation type="submission" date="2019-12" db="EMBL/GenBank/DDBJ databases">
        <authorList>
            <person name="Scholes J."/>
        </authorList>
    </citation>
    <scope>NUCLEOTIDE SEQUENCE</scope>
</reference>
<dbReference type="GO" id="GO:0005794">
    <property type="term" value="C:Golgi apparatus"/>
    <property type="evidence" value="ECO:0007669"/>
    <property type="project" value="TreeGrafter"/>
</dbReference>
<evidence type="ECO:0000256" key="3">
    <source>
        <dbReference type="ARBA" id="ARBA00006483"/>
    </source>
</evidence>
<feature type="transmembrane region" description="Helical" evidence="7">
    <location>
        <begin position="68"/>
        <end position="84"/>
    </location>
</feature>
<evidence type="ECO:0000256" key="1">
    <source>
        <dbReference type="ARBA" id="ARBA00002501"/>
    </source>
</evidence>
<evidence type="ECO:0000256" key="4">
    <source>
        <dbReference type="ARBA" id="ARBA00022692"/>
    </source>
</evidence>
<feature type="transmembrane region" description="Helical" evidence="7">
    <location>
        <begin position="122"/>
        <end position="139"/>
    </location>
</feature>
<evidence type="ECO:0000256" key="5">
    <source>
        <dbReference type="ARBA" id="ARBA00022989"/>
    </source>
</evidence>
<evidence type="ECO:0000256" key="2">
    <source>
        <dbReference type="ARBA" id="ARBA00004141"/>
    </source>
</evidence>
<name>A0A9N7ND82_STRHE</name>
<dbReference type="AlphaFoldDB" id="A0A9N7ND82"/>
<evidence type="ECO:0000256" key="6">
    <source>
        <dbReference type="ARBA" id="ARBA00023136"/>
    </source>
</evidence>
<dbReference type="Proteomes" id="UP001153555">
    <property type="component" value="Unassembled WGS sequence"/>
</dbReference>
<sequence length="168" mass="18530">MSSPSPPPASAALRPWPLFLNFSALSLPISLSESTYRVSQNLRFFLPNYAALTILVFLLTLITRPLSLLLFVSIFAAWVYLVFWRDEQLTVFNYDVDQKIVVGLLAVITAIAVFWTGVWLKLLVALVIGGSIVVVHGVLRAPEDSMEDSPYGSLLNVVDSPRGDYASV</sequence>
<gene>
    <name evidence="8" type="ORF">SHERM_23964</name>
</gene>
<keyword evidence="9" id="KW-1185">Reference proteome</keyword>
<evidence type="ECO:0000256" key="7">
    <source>
        <dbReference type="RuleBase" id="RU363107"/>
    </source>
</evidence>
<feature type="transmembrane region" description="Helical" evidence="7">
    <location>
        <begin position="12"/>
        <end position="32"/>
    </location>
</feature>
<feature type="transmembrane region" description="Helical" evidence="7">
    <location>
        <begin position="96"/>
        <end position="116"/>
    </location>
</feature>